<dbReference type="AlphaFoldDB" id="A0A4Z0Y5A4"/>
<sequence>MKDKFETFRACEKERQALKTLARKANMSKSDFIRHAIFNKEIVVIDGLHELTRELKAIGNNLNQLTVRANMGQLRAVDLSETKDALGGIFDRLTALCSGSAAPLVAEPQTEPEQAVKCEPTPSPIVVDRRRQMMELFGISEVPHGNR</sequence>
<accession>A0A4Z0Y5A4</accession>
<proteinExistence type="predicted"/>
<dbReference type="EMBL" id="SRMQ01000001">
    <property type="protein sequence ID" value="TGJ78037.1"/>
    <property type="molecule type" value="Genomic_DNA"/>
</dbReference>
<name>A0A4Z0Y5A4_9FIRM</name>
<evidence type="ECO:0000313" key="2">
    <source>
        <dbReference type="Proteomes" id="UP000297714"/>
    </source>
</evidence>
<dbReference type="Proteomes" id="UP000297714">
    <property type="component" value="Unassembled WGS sequence"/>
</dbReference>
<dbReference type="OrthoDB" id="1645362at2"/>
<evidence type="ECO:0000313" key="1">
    <source>
        <dbReference type="EMBL" id="TGJ78037.1"/>
    </source>
</evidence>
<dbReference type="CDD" id="cd21631">
    <property type="entry name" value="RHH_CopG_NikR-like"/>
    <property type="match status" value="1"/>
</dbReference>
<gene>
    <name evidence="1" type="ORF">CAGA_04490</name>
</gene>
<dbReference type="Pfam" id="PF21983">
    <property type="entry name" value="NikA-like"/>
    <property type="match status" value="1"/>
</dbReference>
<organism evidence="1 2">
    <name type="scientific">Caproiciproducens galactitolivorans</name>
    <dbReference type="NCBI Taxonomy" id="642589"/>
    <lineage>
        <taxon>Bacteria</taxon>
        <taxon>Bacillati</taxon>
        <taxon>Bacillota</taxon>
        <taxon>Clostridia</taxon>
        <taxon>Eubacteriales</taxon>
        <taxon>Acutalibacteraceae</taxon>
        <taxon>Caproiciproducens</taxon>
    </lineage>
</organism>
<dbReference type="RefSeq" id="WP_135657247.1">
    <property type="nucleotide sequence ID" value="NZ_SRMQ01000001.1"/>
</dbReference>
<reference evidence="1 2" key="1">
    <citation type="submission" date="2019-04" db="EMBL/GenBank/DDBJ databases">
        <authorList>
            <person name="Poehlein A."/>
            <person name="Bengelsdorf F.R."/>
            <person name="Duerre P."/>
            <person name="Daniel R."/>
        </authorList>
    </citation>
    <scope>NUCLEOTIDE SEQUENCE [LARGE SCALE GENOMIC DNA]</scope>
    <source>
        <strain evidence="1 2">BS-1</strain>
    </source>
</reference>
<comment type="caution">
    <text evidence="1">The sequence shown here is derived from an EMBL/GenBank/DDBJ whole genome shotgun (WGS) entry which is preliminary data.</text>
</comment>
<protein>
    <submittedName>
        <fullName evidence="1">Bacterial mobilization protein (MobC)</fullName>
    </submittedName>
</protein>
<keyword evidence="2" id="KW-1185">Reference proteome</keyword>
<dbReference type="InterPro" id="IPR053842">
    <property type="entry name" value="NikA-like"/>
</dbReference>